<dbReference type="Pfam" id="PF08576">
    <property type="entry name" value="DUF1764"/>
    <property type="match status" value="1"/>
</dbReference>
<name>A0ABQ0LA64_MYCCL</name>
<feature type="region of interest" description="Disordered" evidence="1">
    <location>
        <begin position="1"/>
        <end position="87"/>
    </location>
</feature>
<dbReference type="InterPro" id="IPR013885">
    <property type="entry name" value="DUF1764_euk"/>
</dbReference>
<evidence type="ECO:0008006" key="4">
    <source>
        <dbReference type="Google" id="ProtNLM"/>
    </source>
</evidence>
<proteinExistence type="predicted"/>
<protein>
    <recommendedName>
        <fullName evidence="4">DUF1764-domain-containing protein</fullName>
    </recommendedName>
</protein>
<reference evidence="2" key="1">
    <citation type="submission" date="2014-09" db="EMBL/GenBank/DDBJ databases">
        <title>Genome sequence of the luminous mushroom Mycena chlorophos for searching fungal bioluminescence genes.</title>
        <authorList>
            <person name="Tanaka Y."/>
            <person name="Kasuga D."/>
            <person name="Oba Y."/>
            <person name="Hase S."/>
            <person name="Sato K."/>
            <person name="Oba Y."/>
            <person name="Sakakibara Y."/>
        </authorList>
    </citation>
    <scope>NUCLEOTIDE SEQUENCE</scope>
</reference>
<evidence type="ECO:0000313" key="3">
    <source>
        <dbReference type="Proteomes" id="UP000815677"/>
    </source>
</evidence>
<evidence type="ECO:0000313" key="2">
    <source>
        <dbReference type="EMBL" id="GAT47862.1"/>
    </source>
</evidence>
<accession>A0ABQ0LA64</accession>
<feature type="compositionally biased region" description="Basic and acidic residues" evidence="1">
    <location>
        <begin position="50"/>
        <end position="87"/>
    </location>
</feature>
<gene>
    <name evidence="2" type="ORF">MCHLO_05304</name>
</gene>
<dbReference type="PANTHER" id="PTHR34066">
    <property type="entry name" value="GROWTH FACTOR 2"/>
    <property type="match status" value="1"/>
</dbReference>
<sequence>MAPAHNEIDDIFESKKRPVPSDSVAPSKKRQKRSAPADPPSDASHSSKKNKTDPKPATKPPKKQDDIQKFKDSRGTGPRRKTEEGFAIYKEDELGINDEGGDTPLCPFDCDCCF</sequence>
<evidence type="ECO:0000256" key="1">
    <source>
        <dbReference type="SAM" id="MobiDB-lite"/>
    </source>
</evidence>
<dbReference type="PANTHER" id="PTHR34066:SF1">
    <property type="entry name" value="DUF1764 FAMILY PROTEIN"/>
    <property type="match status" value="1"/>
</dbReference>
<feature type="compositionally biased region" description="Low complexity" evidence="1">
    <location>
        <begin position="34"/>
        <end position="44"/>
    </location>
</feature>
<organism evidence="2 3">
    <name type="scientific">Mycena chlorophos</name>
    <name type="common">Agaric fungus</name>
    <name type="synonym">Agaricus chlorophos</name>
    <dbReference type="NCBI Taxonomy" id="658473"/>
    <lineage>
        <taxon>Eukaryota</taxon>
        <taxon>Fungi</taxon>
        <taxon>Dikarya</taxon>
        <taxon>Basidiomycota</taxon>
        <taxon>Agaricomycotina</taxon>
        <taxon>Agaricomycetes</taxon>
        <taxon>Agaricomycetidae</taxon>
        <taxon>Agaricales</taxon>
        <taxon>Marasmiineae</taxon>
        <taxon>Mycenaceae</taxon>
        <taxon>Mycena</taxon>
    </lineage>
</organism>
<feature type="compositionally biased region" description="Basic and acidic residues" evidence="1">
    <location>
        <begin position="1"/>
        <end position="16"/>
    </location>
</feature>
<dbReference type="Proteomes" id="UP000815677">
    <property type="component" value="Unassembled WGS sequence"/>
</dbReference>
<keyword evidence="3" id="KW-1185">Reference proteome</keyword>
<dbReference type="EMBL" id="DF844078">
    <property type="protein sequence ID" value="GAT47862.1"/>
    <property type="molecule type" value="Genomic_DNA"/>
</dbReference>